<proteinExistence type="predicted"/>
<feature type="region of interest" description="Disordered" evidence="1">
    <location>
        <begin position="1"/>
        <end position="45"/>
    </location>
</feature>
<evidence type="ECO:0000256" key="1">
    <source>
        <dbReference type="SAM" id="MobiDB-lite"/>
    </source>
</evidence>
<protein>
    <submittedName>
        <fullName evidence="3">Structural polyprotein</fullName>
    </submittedName>
</protein>
<evidence type="ECO:0000313" key="3">
    <source>
        <dbReference type="EMBL" id="AVM87615.1"/>
    </source>
</evidence>
<evidence type="ECO:0000256" key="2">
    <source>
        <dbReference type="SAM" id="Phobius"/>
    </source>
</evidence>
<name>A0A2P1GNN8_9VIRU</name>
<feature type="compositionally biased region" description="Pro residues" evidence="1">
    <location>
        <begin position="12"/>
        <end position="34"/>
    </location>
</feature>
<keyword evidence="2" id="KW-0472">Membrane</keyword>
<dbReference type="EMBL" id="MG600129">
    <property type="protein sequence ID" value="AVM87615.1"/>
    <property type="molecule type" value="Genomic_RNA"/>
</dbReference>
<feature type="region of interest" description="Disordered" evidence="1">
    <location>
        <begin position="78"/>
        <end position="113"/>
    </location>
</feature>
<reference evidence="3" key="1">
    <citation type="journal article" date="2018" name="Nature">
        <title>The evolutionary history of vertebrate RNA viruses.</title>
        <authorList>
            <person name="Shi M."/>
            <person name="Lin X.D."/>
            <person name="Chen X."/>
            <person name="Tian J.H."/>
            <person name="Chen L.J."/>
            <person name="Li K."/>
            <person name="Wang W."/>
            <person name="Eden J.S."/>
            <person name="Shen J.J."/>
            <person name="Liu L."/>
            <person name="Holmes E.C."/>
            <person name="Zhang Y.Z."/>
        </authorList>
    </citation>
    <scope>NUCLEOTIDE SEQUENCE</scope>
    <source>
        <strain evidence="3">LPSF32305</strain>
    </source>
</reference>
<keyword evidence="2" id="KW-1133">Transmembrane helix</keyword>
<organism evidence="3">
    <name type="scientific">Guangdong chinese water snake rubivirus</name>
    <dbReference type="NCBI Taxonomy" id="2116472"/>
    <lineage>
        <taxon>Viruses</taxon>
        <taxon>Riboviria</taxon>
        <taxon>Orthornavirae</taxon>
        <taxon>Kitrinoviricota</taxon>
        <taxon>Alsuviricetes</taxon>
        <taxon>Hepelivirales</taxon>
        <taxon>Matonaviridae</taxon>
        <taxon>Rubivirus</taxon>
    </lineage>
</organism>
<sequence length="687" mass="73069">MLSLCRRAASPPRRPIWRPPASAPSLPPCPPPRVPGAAVRLQAPPARPHAAVLTAELAEDNSAPRAAVAAIGACRGSCQRGASPDPSAPGRSSARSVALTTIPPRRSGGRLRRSRSLPALSAGASGLSLWLVALLSLSAIPSSSPATSTRESGNYRTRTECPAGQAVGALSPDPPPHNESHPANDLCVPVRAEWPTACAGVSGMLARRDADRGQADLPRLLGPNCTTLNESECHPIVTPMNRTHVLCNCNPGGRSANLSGQVYDFGAYWYWHTNGRGWCHGFGAGPNVAHRTPDGWYAAQHYLARVNYTCRSRISNHEPAGVYTWRGLGWTFGYTHGGCVAGVCTFFRPDTALPEQPPPPECLSYRPRDPQLRIVHPLLWWLLALTLLRLLEGLARSLRRRRAGLLWLILLFPFGRSNACEYVGELEHAGWTCAGSITVPGWWTCGHIGHPCVCPANASCMSGIGGWAEGCGLFNQNCFSADCSAACSGASNYTIHRVAWHTDNPCCPEIAPVLVNLRLNCEANPPTNEQPRAVLAPWGDHPGATCVVSDVSRCRSAAGFLPFSCNTTHCTHHTPTPLCHAGPLPVCQGDCGRLHSVCTCVYTNAPCRHGPFNCTTTVCHLPSCEGAVQTYLDAISHHGFVPVARGIAASVTELGWPTFVMAIVTALAVAAAIAACLSTRRMAGGGR</sequence>
<keyword evidence="2" id="KW-0812">Transmembrane</keyword>
<feature type="transmembrane region" description="Helical" evidence="2">
    <location>
        <begin position="654"/>
        <end position="677"/>
    </location>
</feature>
<accession>A0A2P1GNN8</accession>